<reference evidence="2" key="1">
    <citation type="submission" date="2022-03" db="EMBL/GenBank/DDBJ databases">
        <authorList>
            <person name="Legras J.-L."/>
            <person name="Devillers H."/>
            <person name="Grondin C."/>
        </authorList>
    </citation>
    <scope>NUCLEOTIDE SEQUENCE</scope>
    <source>
        <strain evidence="2">CLIB 1423</strain>
    </source>
</reference>
<dbReference type="Proteomes" id="UP000837801">
    <property type="component" value="Unassembled WGS sequence"/>
</dbReference>
<accession>A0A9P0VY84</accession>
<feature type="compositionally biased region" description="Polar residues" evidence="1">
    <location>
        <begin position="201"/>
        <end position="211"/>
    </location>
</feature>
<feature type="compositionally biased region" description="Polar residues" evidence="1">
    <location>
        <begin position="483"/>
        <end position="495"/>
    </location>
</feature>
<feature type="region of interest" description="Disordered" evidence="1">
    <location>
        <begin position="128"/>
        <end position="225"/>
    </location>
</feature>
<name>A0A9P0VY84_9ASCO</name>
<proteinExistence type="predicted"/>
<feature type="compositionally biased region" description="Low complexity" evidence="1">
    <location>
        <begin position="469"/>
        <end position="482"/>
    </location>
</feature>
<protein>
    <submittedName>
        <fullName evidence="2">Adherence factor</fullName>
    </submittedName>
</protein>
<sequence>MNNLMYNTDTTNTQQQVKSESYTFGVPLMKSVYNMNYPEPDQKQFQQPGQPGHMTQQQQQQQAAAAAVVQQQQGANGYGYETRYYPSPVIMQQPFQSAAALPPQPQWVETYAPVNNYLLIPNSSIQYNQGYGGQKPPPPPVSQYQQPDSQQVQMGTNQHHQQQVTHHLQHHAQHPTSAHLQHPTANAAASASSHQHHPQLNVHNNNSSNPAGPSHLHHHQQQQHHLANPDANIIYAGFKETLRKLLPAPPLSKTDIRPDINYSINQKRVKRRSKFTKAQDDLIVALKKKGKSWVEIAEISKVGSYLAARNRYQVIVGQQGNNNSSSWGNEDKDILRMKLDLAELEKWEFLASELNKATGKNFTSKDCREAIQILFFRNPLQFGVNEVTIQECEKEYKITEKANEQDYKNVSIQPYVQTLLANSSGASGKPFDRQQLPQHQPQNLQGNTQSVAPAPTNHNHPAHGQGPVSQSQQNAATTANQAGSPRQNRSQPQAGQSGGHQPALPHFKSANSVFDNNVAYGFGEEYSSSRSSSEPVDAYKNQMSGYY</sequence>
<feature type="compositionally biased region" description="Low complexity" evidence="1">
    <location>
        <begin position="142"/>
        <end position="166"/>
    </location>
</feature>
<feature type="compositionally biased region" description="Low complexity" evidence="1">
    <location>
        <begin position="434"/>
        <end position="445"/>
    </location>
</feature>
<evidence type="ECO:0000313" key="2">
    <source>
        <dbReference type="EMBL" id="CAH2352312.1"/>
    </source>
</evidence>
<gene>
    <name evidence="2" type="ORF">CLIB1423_06S03554</name>
</gene>
<feature type="region of interest" description="Disordered" evidence="1">
    <location>
        <begin position="523"/>
        <end position="547"/>
    </location>
</feature>
<dbReference type="AlphaFoldDB" id="A0A9P0VY84"/>
<evidence type="ECO:0000256" key="1">
    <source>
        <dbReference type="SAM" id="MobiDB-lite"/>
    </source>
</evidence>
<keyword evidence="3" id="KW-1185">Reference proteome</keyword>
<comment type="caution">
    <text evidence="2">The sequence shown here is derived from an EMBL/GenBank/DDBJ whole genome shotgun (WGS) entry which is preliminary data.</text>
</comment>
<evidence type="ECO:0000313" key="3">
    <source>
        <dbReference type="Proteomes" id="UP000837801"/>
    </source>
</evidence>
<dbReference type="OrthoDB" id="2350934at2759"/>
<organism evidence="2 3">
    <name type="scientific">[Candida] railenensis</name>
    <dbReference type="NCBI Taxonomy" id="45579"/>
    <lineage>
        <taxon>Eukaryota</taxon>
        <taxon>Fungi</taxon>
        <taxon>Dikarya</taxon>
        <taxon>Ascomycota</taxon>
        <taxon>Saccharomycotina</taxon>
        <taxon>Pichiomycetes</taxon>
        <taxon>Debaryomycetaceae</taxon>
        <taxon>Kurtzmaniella</taxon>
    </lineage>
</organism>
<dbReference type="EMBL" id="CAKXYY010000006">
    <property type="protein sequence ID" value="CAH2352312.1"/>
    <property type="molecule type" value="Genomic_DNA"/>
</dbReference>
<feature type="compositionally biased region" description="Polar residues" evidence="1">
    <location>
        <begin position="446"/>
        <end position="459"/>
    </location>
</feature>
<feature type="region of interest" description="Disordered" evidence="1">
    <location>
        <begin position="423"/>
        <end position="510"/>
    </location>
</feature>